<evidence type="ECO:0000256" key="1">
    <source>
        <dbReference type="ARBA" id="ARBA00004781"/>
    </source>
</evidence>
<protein>
    <recommendedName>
        <fullName evidence="4 6">dTDP-4-dehydrorhamnose reductase</fullName>
        <ecNumber evidence="3 6">1.1.1.133</ecNumber>
    </recommendedName>
</protein>
<evidence type="ECO:0000256" key="4">
    <source>
        <dbReference type="ARBA" id="ARBA00017099"/>
    </source>
</evidence>
<evidence type="ECO:0000256" key="6">
    <source>
        <dbReference type="RuleBase" id="RU364082"/>
    </source>
</evidence>
<dbReference type="Pfam" id="PF04321">
    <property type="entry name" value="RmlD_sub_bind"/>
    <property type="match status" value="1"/>
</dbReference>
<feature type="domain" description="RmlD-like substrate binding" evidence="7">
    <location>
        <begin position="1"/>
        <end position="295"/>
    </location>
</feature>
<accession>A0A4U1B3W1</accession>
<dbReference type="GO" id="GO:0008831">
    <property type="term" value="F:dTDP-4-dehydrorhamnose reductase activity"/>
    <property type="evidence" value="ECO:0007669"/>
    <property type="project" value="UniProtKB-EC"/>
</dbReference>
<evidence type="ECO:0000313" key="8">
    <source>
        <dbReference type="EMBL" id="TKB44650.1"/>
    </source>
</evidence>
<dbReference type="NCBIfam" id="TIGR01214">
    <property type="entry name" value="rmlD"/>
    <property type="match status" value="1"/>
</dbReference>
<comment type="catalytic activity">
    <reaction evidence="5 6">
        <text>dTDP-beta-L-rhamnose + NADP(+) = dTDP-4-dehydro-beta-L-rhamnose + NADPH + H(+)</text>
        <dbReference type="Rhea" id="RHEA:21796"/>
        <dbReference type="ChEBI" id="CHEBI:15378"/>
        <dbReference type="ChEBI" id="CHEBI:57510"/>
        <dbReference type="ChEBI" id="CHEBI:57783"/>
        <dbReference type="ChEBI" id="CHEBI:58349"/>
        <dbReference type="ChEBI" id="CHEBI:62830"/>
        <dbReference type="EC" id="1.1.1.133"/>
    </reaction>
</comment>
<dbReference type="UniPathway" id="UPA00124"/>
<sequence>MNILVIGKYGQLASSLREVAGEQADQMEKHFWYFAPSSELNVADRKSVQQLFARVCPDVVVNTAAYTQVDKAEQEVELAIAVNQLGCKNLAIACANLNIPLVHISTDYVFSGDHQSPYTPGEKTCPQNVYGLTKYLGEQEVMTYLSQFVIIRTAWVFSEYGNNFVRAMIKLARRKQEFNVVDDQVGNPTYAGDLARSIVEIIDAIDAGEKQWGIYHYNGSSSTSWYEFAREIFALAHQHSLIDQLPSISPIASEDYPTAAKRPTFSAMCNEKITRRWRVKPSNWKKGLMKVIDRERQDI</sequence>
<comment type="pathway">
    <text evidence="1 6">Carbohydrate biosynthesis; dTDP-L-rhamnose biosynthesis.</text>
</comment>
<dbReference type="GO" id="GO:0005829">
    <property type="term" value="C:cytosol"/>
    <property type="evidence" value="ECO:0007669"/>
    <property type="project" value="TreeGrafter"/>
</dbReference>
<keyword evidence="6 8" id="KW-0560">Oxidoreductase</keyword>
<dbReference type="InterPro" id="IPR005913">
    <property type="entry name" value="dTDP_dehydrorham_reduct"/>
</dbReference>
<dbReference type="CDD" id="cd05254">
    <property type="entry name" value="dTDP_HR_like_SDR_e"/>
    <property type="match status" value="1"/>
</dbReference>
<dbReference type="SUPFAM" id="SSF51735">
    <property type="entry name" value="NAD(P)-binding Rossmann-fold domains"/>
    <property type="match status" value="1"/>
</dbReference>
<gene>
    <name evidence="8" type="primary">rfbD</name>
    <name evidence="8" type="ORF">E8M12_10960</name>
</gene>
<dbReference type="Gene3D" id="3.90.25.10">
    <property type="entry name" value="UDP-galactose 4-epimerase, domain 1"/>
    <property type="match status" value="1"/>
</dbReference>
<evidence type="ECO:0000313" key="9">
    <source>
        <dbReference type="Proteomes" id="UP000307999"/>
    </source>
</evidence>
<comment type="cofactor">
    <cofactor evidence="6">
        <name>Mg(2+)</name>
        <dbReference type="ChEBI" id="CHEBI:18420"/>
    </cofactor>
    <text evidence="6">Binds 1 Mg(2+) ion per monomer.</text>
</comment>
<reference evidence="8 9" key="1">
    <citation type="submission" date="2019-04" db="EMBL/GenBank/DDBJ databases">
        <title>Thalassotalea guangxiensis sp. nov., isolated from sediment of the coastal wetland.</title>
        <authorList>
            <person name="Zheng S."/>
            <person name="Zhang D."/>
        </authorList>
    </citation>
    <scope>NUCLEOTIDE SEQUENCE [LARGE SCALE GENOMIC DNA]</scope>
    <source>
        <strain evidence="8 9">ZS-4</strain>
    </source>
</reference>
<dbReference type="OrthoDB" id="9803892at2"/>
<comment type="similarity">
    <text evidence="2 6">Belongs to the dTDP-4-dehydrorhamnose reductase family.</text>
</comment>
<comment type="caution">
    <text evidence="8">The sequence shown here is derived from an EMBL/GenBank/DDBJ whole genome shotgun (WGS) entry which is preliminary data.</text>
</comment>
<comment type="function">
    <text evidence="6">Catalyzes the reduction of dTDP-6-deoxy-L-lyxo-4-hexulose to yield dTDP-L-rhamnose.</text>
</comment>
<evidence type="ECO:0000259" key="7">
    <source>
        <dbReference type="Pfam" id="PF04321"/>
    </source>
</evidence>
<dbReference type="Gene3D" id="3.40.50.720">
    <property type="entry name" value="NAD(P)-binding Rossmann-like Domain"/>
    <property type="match status" value="1"/>
</dbReference>
<dbReference type="AlphaFoldDB" id="A0A4U1B3W1"/>
<dbReference type="GO" id="GO:0009243">
    <property type="term" value="P:O antigen biosynthetic process"/>
    <property type="evidence" value="ECO:0007669"/>
    <property type="project" value="UniProtKB-UniPathway"/>
</dbReference>
<keyword evidence="9" id="KW-1185">Reference proteome</keyword>
<name>A0A4U1B3W1_9GAMM</name>
<organism evidence="8 9">
    <name type="scientific">Thalassotalea mangrovi</name>
    <dbReference type="NCBI Taxonomy" id="2572245"/>
    <lineage>
        <taxon>Bacteria</taxon>
        <taxon>Pseudomonadati</taxon>
        <taxon>Pseudomonadota</taxon>
        <taxon>Gammaproteobacteria</taxon>
        <taxon>Alteromonadales</taxon>
        <taxon>Colwelliaceae</taxon>
        <taxon>Thalassotalea</taxon>
    </lineage>
</organism>
<evidence type="ECO:0000256" key="3">
    <source>
        <dbReference type="ARBA" id="ARBA00012929"/>
    </source>
</evidence>
<dbReference type="RefSeq" id="WP_136736184.1">
    <property type="nucleotide sequence ID" value="NZ_SWDB01000027.1"/>
</dbReference>
<evidence type="ECO:0000256" key="5">
    <source>
        <dbReference type="ARBA" id="ARBA00048200"/>
    </source>
</evidence>
<dbReference type="PANTHER" id="PTHR10491:SF4">
    <property type="entry name" value="METHIONINE ADENOSYLTRANSFERASE 2 SUBUNIT BETA"/>
    <property type="match status" value="1"/>
</dbReference>
<dbReference type="InterPro" id="IPR036291">
    <property type="entry name" value="NAD(P)-bd_dom_sf"/>
</dbReference>
<evidence type="ECO:0000256" key="2">
    <source>
        <dbReference type="ARBA" id="ARBA00010944"/>
    </source>
</evidence>
<dbReference type="InterPro" id="IPR029903">
    <property type="entry name" value="RmlD-like-bd"/>
</dbReference>
<dbReference type="Proteomes" id="UP000307999">
    <property type="component" value="Unassembled WGS sequence"/>
</dbReference>
<dbReference type="PANTHER" id="PTHR10491">
    <property type="entry name" value="DTDP-4-DEHYDRORHAMNOSE REDUCTASE"/>
    <property type="match status" value="1"/>
</dbReference>
<proteinExistence type="inferred from homology"/>
<dbReference type="GO" id="GO:0019305">
    <property type="term" value="P:dTDP-rhamnose biosynthetic process"/>
    <property type="evidence" value="ECO:0007669"/>
    <property type="project" value="UniProtKB-UniPathway"/>
</dbReference>
<dbReference type="UniPathway" id="UPA00281"/>
<keyword evidence="6" id="KW-0521">NADP</keyword>
<dbReference type="EC" id="1.1.1.133" evidence="3 6"/>
<dbReference type="EMBL" id="SWDB01000027">
    <property type="protein sequence ID" value="TKB44650.1"/>
    <property type="molecule type" value="Genomic_DNA"/>
</dbReference>